<reference evidence="2" key="1">
    <citation type="journal article" date="2019" name="Int. J. Syst. Evol. Microbiol.">
        <title>The Global Catalogue of Microorganisms (GCM) 10K type strain sequencing project: providing services to taxonomists for standard genome sequencing and annotation.</title>
        <authorList>
            <consortium name="The Broad Institute Genomics Platform"/>
            <consortium name="The Broad Institute Genome Sequencing Center for Infectious Disease"/>
            <person name="Wu L."/>
            <person name="Ma J."/>
        </authorList>
    </citation>
    <scope>NUCLEOTIDE SEQUENCE [LARGE SCALE GENOMIC DNA]</scope>
    <source>
        <strain evidence="2">KCTC 52416</strain>
    </source>
</reference>
<keyword evidence="2" id="KW-1185">Reference proteome</keyword>
<proteinExistence type="predicted"/>
<comment type="caution">
    <text evidence="1">The sequence shown here is derived from an EMBL/GenBank/DDBJ whole genome shotgun (WGS) entry which is preliminary data.</text>
</comment>
<dbReference type="SUPFAM" id="SSF53448">
    <property type="entry name" value="Nucleotide-diphospho-sugar transferases"/>
    <property type="match status" value="1"/>
</dbReference>
<dbReference type="PANTHER" id="PTHR36529">
    <property type="entry name" value="SLL1095 PROTEIN"/>
    <property type="match status" value="1"/>
</dbReference>
<dbReference type="InterPro" id="IPR029044">
    <property type="entry name" value="Nucleotide-diphossugar_trans"/>
</dbReference>
<dbReference type="Pfam" id="PF09837">
    <property type="entry name" value="DUF2064"/>
    <property type="match status" value="1"/>
</dbReference>
<gene>
    <name evidence="1" type="ORF">ACFOET_15940</name>
</gene>
<dbReference type="EMBL" id="JBHRTA010000038">
    <property type="protein sequence ID" value="MFC3199117.1"/>
    <property type="molecule type" value="Genomic_DNA"/>
</dbReference>
<protein>
    <submittedName>
        <fullName evidence="1">TIGR04282 family arsenosugar biosynthesis glycosyltransferase</fullName>
    </submittedName>
</protein>
<dbReference type="Proteomes" id="UP001595526">
    <property type="component" value="Unassembled WGS sequence"/>
</dbReference>
<organism evidence="1 2">
    <name type="scientific">Parapedobacter deserti</name>
    <dbReference type="NCBI Taxonomy" id="1912957"/>
    <lineage>
        <taxon>Bacteria</taxon>
        <taxon>Pseudomonadati</taxon>
        <taxon>Bacteroidota</taxon>
        <taxon>Sphingobacteriia</taxon>
        <taxon>Sphingobacteriales</taxon>
        <taxon>Sphingobacteriaceae</taxon>
        <taxon>Parapedobacter</taxon>
    </lineage>
</organism>
<dbReference type="PANTHER" id="PTHR36529:SF1">
    <property type="entry name" value="GLYCOSYLTRANSFERASE"/>
    <property type="match status" value="1"/>
</dbReference>
<name>A0ABV7JPU2_9SPHI</name>
<dbReference type="RefSeq" id="WP_379024427.1">
    <property type="nucleotide sequence ID" value="NZ_JBHRTA010000038.1"/>
</dbReference>
<dbReference type="NCBIfam" id="TIGR04282">
    <property type="entry name" value="glyco_like_cofC"/>
    <property type="match status" value="1"/>
</dbReference>
<sequence>MKQPNALVIFARNLVYGQVKTRLAATIGADRAYETYKQLLVHTNRVVQHCAADKLIFYSEEAVTGDLWDARFSREVQLGADLGERMQNAFAAVFQKGYVNTVLIGTDCPALSEHIVQRAFDELEGHDVVIGPADDGGYYLLGMNAPHPELFTGIAWSTERVFETTTVICDRLGLRYAILPSLPDIDEEKDLVHLKLLVV</sequence>
<evidence type="ECO:0000313" key="2">
    <source>
        <dbReference type="Proteomes" id="UP001595526"/>
    </source>
</evidence>
<accession>A0ABV7JPU2</accession>
<evidence type="ECO:0000313" key="1">
    <source>
        <dbReference type="EMBL" id="MFC3199117.1"/>
    </source>
</evidence>
<dbReference type="InterPro" id="IPR018641">
    <property type="entry name" value="Trfase_1_rSAM/seldom-assoc"/>
</dbReference>
<dbReference type="Gene3D" id="3.90.550.10">
    <property type="entry name" value="Spore Coat Polysaccharide Biosynthesis Protein SpsA, Chain A"/>
    <property type="match status" value="1"/>
</dbReference>